<dbReference type="Proteomes" id="UP001596388">
    <property type="component" value="Unassembled WGS sequence"/>
</dbReference>
<keyword evidence="1" id="KW-0812">Transmembrane</keyword>
<evidence type="ECO:0000259" key="2">
    <source>
        <dbReference type="Pfam" id="PF09851"/>
    </source>
</evidence>
<dbReference type="GeneID" id="79270327"/>
<dbReference type="AlphaFoldDB" id="A0ABD5X2E3"/>
<dbReference type="InterPro" id="IPR018649">
    <property type="entry name" value="SHOCT"/>
</dbReference>
<gene>
    <name evidence="3" type="ORF">ACFQKD_15640</name>
</gene>
<evidence type="ECO:0000313" key="4">
    <source>
        <dbReference type="Proteomes" id="UP001596388"/>
    </source>
</evidence>
<protein>
    <submittedName>
        <fullName evidence="3">SHOCT domain-containing protein</fullName>
    </submittedName>
</protein>
<reference evidence="3 4" key="1">
    <citation type="journal article" date="2019" name="Int. J. Syst. Evol. Microbiol.">
        <title>The Global Catalogue of Microorganisms (GCM) 10K type strain sequencing project: providing services to taxonomists for standard genome sequencing and annotation.</title>
        <authorList>
            <consortium name="The Broad Institute Genomics Platform"/>
            <consortium name="The Broad Institute Genome Sequencing Center for Infectious Disease"/>
            <person name="Wu L."/>
            <person name="Ma J."/>
        </authorList>
    </citation>
    <scope>NUCLEOTIDE SEQUENCE [LARGE SCALE GENOMIC DNA]</scope>
    <source>
        <strain evidence="3 4">DT55</strain>
    </source>
</reference>
<organism evidence="3 4">
    <name type="scientific">Halobaculum marinum</name>
    <dbReference type="NCBI Taxonomy" id="3031996"/>
    <lineage>
        <taxon>Archaea</taxon>
        <taxon>Methanobacteriati</taxon>
        <taxon>Methanobacteriota</taxon>
        <taxon>Stenosarchaea group</taxon>
        <taxon>Halobacteria</taxon>
        <taxon>Halobacteriales</taxon>
        <taxon>Haloferacaceae</taxon>
        <taxon>Halobaculum</taxon>
    </lineage>
</organism>
<sequence length="122" mass="13327">MSTRATDRPILVAVLIALGLLLVLPTLFVGTGMLGVGGMMGGAWGGGMWATDSVPWWAYAVWTLSRLLVVGVVLGLGYLGYRALVGADERDAAVEELRRAYARGDLSDEEFERRRERLSREE</sequence>
<keyword evidence="1" id="KW-1133">Transmembrane helix</keyword>
<evidence type="ECO:0000256" key="1">
    <source>
        <dbReference type="SAM" id="Phobius"/>
    </source>
</evidence>
<dbReference type="EMBL" id="JBHTAG010000003">
    <property type="protein sequence ID" value="MFC7098738.1"/>
    <property type="molecule type" value="Genomic_DNA"/>
</dbReference>
<comment type="caution">
    <text evidence="3">The sequence shown here is derived from an EMBL/GenBank/DDBJ whole genome shotgun (WGS) entry which is preliminary data.</text>
</comment>
<dbReference type="RefSeq" id="WP_276236714.1">
    <property type="nucleotide sequence ID" value="NZ_CP119989.1"/>
</dbReference>
<accession>A0ABD5X2E3</accession>
<keyword evidence="4" id="KW-1185">Reference proteome</keyword>
<keyword evidence="1" id="KW-0472">Membrane</keyword>
<evidence type="ECO:0000313" key="3">
    <source>
        <dbReference type="EMBL" id="MFC7098738.1"/>
    </source>
</evidence>
<name>A0ABD5X2E3_9EURY</name>
<feature type="transmembrane region" description="Helical" evidence="1">
    <location>
        <begin position="12"/>
        <end position="36"/>
    </location>
</feature>
<feature type="domain" description="SHOCT" evidence="2">
    <location>
        <begin position="93"/>
        <end position="118"/>
    </location>
</feature>
<feature type="transmembrane region" description="Helical" evidence="1">
    <location>
        <begin position="56"/>
        <end position="81"/>
    </location>
</feature>
<proteinExistence type="predicted"/>
<dbReference type="Pfam" id="PF09851">
    <property type="entry name" value="SHOCT"/>
    <property type="match status" value="1"/>
</dbReference>